<evidence type="ECO:0000259" key="2">
    <source>
        <dbReference type="Pfam" id="PF18364"/>
    </source>
</evidence>
<evidence type="ECO:0000313" key="3">
    <source>
        <dbReference type="EMBL" id="ATB68574.1"/>
    </source>
</evidence>
<evidence type="ECO:0000313" key="4">
    <source>
        <dbReference type="Proteomes" id="UP000217349"/>
    </source>
</evidence>
<dbReference type="RefSeq" id="WP_226372228.1">
    <property type="nucleotide sequence ID" value="NZ_CP023275.1"/>
</dbReference>
<dbReference type="InterPro" id="IPR006311">
    <property type="entry name" value="TAT_signal"/>
</dbReference>
<sequence>MTKKMDRRSFLKVGGGVAAVATMNANAIPLVGDGLLNDSEDGFSASHFGAVITHSRNSRFESATPFEGDAHPVTLIEGLYIRNGSHYVSLCT</sequence>
<gene>
    <name evidence="3" type="ORF">SJPD1_0452</name>
</gene>
<dbReference type="PROSITE" id="PS51318">
    <property type="entry name" value="TAT"/>
    <property type="match status" value="1"/>
</dbReference>
<dbReference type="InterPro" id="IPR041460">
    <property type="entry name" value="Molybdopterin_N"/>
</dbReference>
<evidence type="ECO:0000256" key="1">
    <source>
        <dbReference type="ARBA" id="ARBA00022505"/>
    </source>
</evidence>
<dbReference type="KEGG" id="sulj:SJPD1_0452"/>
<keyword evidence="1" id="KW-0500">Molybdenum</keyword>
<dbReference type="Pfam" id="PF10518">
    <property type="entry name" value="TAT_signal"/>
    <property type="match status" value="1"/>
</dbReference>
<protein>
    <submittedName>
        <fullName evidence="3">Trimethylamine-N-oxide reductase-like protein</fullName>
    </submittedName>
</protein>
<dbReference type="AlphaFoldDB" id="A0A290HPL9"/>
<dbReference type="Proteomes" id="UP000217349">
    <property type="component" value="Chromosome"/>
</dbReference>
<dbReference type="Pfam" id="PF18364">
    <property type="entry name" value="Molybdopterin_N"/>
    <property type="match status" value="1"/>
</dbReference>
<organism evidence="3 4">
    <name type="scientific">Sulfurospirillum diekertiae</name>
    <dbReference type="NCBI Taxonomy" id="1854492"/>
    <lineage>
        <taxon>Bacteria</taxon>
        <taxon>Pseudomonadati</taxon>
        <taxon>Campylobacterota</taxon>
        <taxon>Epsilonproteobacteria</taxon>
        <taxon>Campylobacterales</taxon>
        <taxon>Sulfurospirillaceae</taxon>
        <taxon>Sulfurospirillum</taxon>
    </lineage>
</organism>
<dbReference type="InterPro" id="IPR019546">
    <property type="entry name" value="TAT_signal_bac_arc"/>
</dbReference>
<proteinExistence type="predicted"/>
<dbReference type="EMBL" id="CP023275">
    <property type="protein sequence ID" value="ATB68574.1"/>
    <property type="molecule type" value="Genomic_DNA"/>
</dbReference>
<name>A0A290HPL9_9BACT</name>
<reference evidence="4" key="1">
    <citation type="submission" date="2017-09" db="EMBL/GenBank/DDBJ databases">
        <title>The complete genome of Sulfurospirillum sp. JPD-1.</title>
        <authorList>
            <person name="Goris T."/>
        </authorList>
    </citation>
    <scope>NUCLEOTIDE SEQUENCE [LARGE SCALE GENOMIC DNA]</scope>
    <source>
        <strain evidence="4">JPD-1</strain>
    </source>
</reference>
<feature type="domain" description="Molybdopterin oxidoreductase N-terminal" evidence="2">
    <location>
        <begin position="44"/>
        <end position="79"/>
    </location>
</feature>
<accession>A0A290HPL9</accession>